<dbReference type="InterPro" id="IPR019516">
    <property type="entry name" value="Glomulin/ALF4"/>
</dbReference>
<reference evidence="1 3" key="2">
    <citation type="journal article" date="2014" name="BMC Genomics">
        <title>An improved genome release (version Mt4.0) for the model legume Medicago truncatula.</title>
        <authorList>
            <person name="Tang H."/>
            <person name="Krishnakumar V."/>
            <person name="Bidwell S."/>
            <person name="Rosen B."/>
            <person name="Chan A."/>
            <person name="Zhou S."/>
            <person name="Gentzbittel L."/>
            <person name="Childs K.L."/>
            <person name="Yandell M."/>
            <person name="Gundlach H."/>
            <person name="Mayer K.F."/>
            <person name="Schwartz D.C."/>
            <person name="Town C.D."/>
        </authorList>
    </citation>
    <scope>GENOME REANNOTATION</scope>
    <source>
        <strain evidence="2 3">cv. Jemalong A17</strain>
    </source>
</reference>
<reference evidence="2" key="3">
    <citation type="submission" date="2015-04" db="UniProtKB">
        <authorList>
            <consortium name="EnsemblPlants"/>
        </authorList>
    </citation>
    <scope>IDENTIFICATION</scope>
    <source>
        <strain evidence="2">cv. Jemalong A17</strain>
    </source>
</reference>
<sequence>MENLSIHLSYQVQVEVLISTQMRQFEQVRAVVPSILNSLKVVHLETDKAIDDVFDRTVEISNSIYEVCSKLVDNVAREKLRAVLDLYVLQCLALLSGINIYDVPSYHSLVLQLSRISLNCGLSYLSLVTTYDVEAVVSTVFGGSTLRNLENRATMEKLFATIVEARFYDRH</sequence>
<evidence type="ECO:0000313" key="2">
    <source>
        <dbReference type="EnsemblPlants" id="AES58996"/>
    </source>
</evidence>
<evidence type="ECO:0000313" key="3">
    <source>
        <dbReference type="Proteomes" id="UP000002051"/>
    </source>
</evidence>
<accession>G7I6Y5</accession>
<dbReference type="PANTHER" id="PTHR15430">
    <property type="entry name" value="GLOMULIN"/>
    <property type="match status" value="1"/>
</dbReference>
<dbReference type="PaxDb" id="3880-AES58996"/>
<dbReference type="Proteomes" id="UP000002051">
    <property type="component" value="Unassembled WGS sequence"/>
</dbReference>
<evidence type="ECO:0000313" key="1">
    <source>
        <dbReference type="EMBL" id="AES58996.1"/>
    </source>
</evidence>
<dbReference type="EMBL" id="CM001217">
    <property type="protein sequence ID" value="AES58996.1"/>
    <property type="molecule type" value="Genomic_DNA"/>
</dbReference>
<dbReference type="STRING" id="3880.G7I6Y5"/>
<dbReference type="HOGENOM" id="CLU_1565192_0_0_1"/>
<gene>
    <name evidence="1" type="ordered locus">MTR_1g012280</name>
</gene>
<dbReference type="AlphaFoldDB" id="G7I6Y5"/>
<keyword evidence="3" id="KW-1185">Reference proteome</keyword>
<dbReference type="EnsemblPlants" id="AES58996">
    <property type="protein sequence ID" value="AES58996"/>
    <property type="gene ID" value="MTR_1g012280"/>
</dbReference>
<proteinExistence type="predicted"/>
<organism evidence="1 3">
    <name type="scientific">Medicago truncatula</name>
    <name type="common">Barrel medic</name>
    <name type="synonym">Medicago tribuloides</name>
    <dbReference type="NCBI Taxonomy" id="3880"/>
    <lineage>
        <taxon>Eukaryota</taxon>
        <taxon>Viridiplantae</taxon>
        <taxon>Streptophyta</taxon>
        <taxon>Embryophyta</taxon>
        <taxon>Tracheophyta</taxon>
        <taxon>Spermatophyta</taxon>
        <taxon>Magnoliopsida</taxon>
        <taxon>eudicotyledons</taxon>
        <taxon>Gunneridae</taxon>
        <taxon>Pentapetalae</taxon>
        <taxon>rosids</taxon>
        <taxon>fabids</taxon>
        <taxon>Fabales</taxon>
        <taxon>Fabaceae</taxon>
        <taxon>Papilionoideae</taxon>
        <taxon>50 kb inversion clade</taxon>
        <taxon>NPAAA clade</taxon>
        <taxon>Hologalegina</taxon>
        <taxon>IRL clade</taxon>
        <taxon>Trifolieae</taxon>
        <taxon>Medicago</taxon>
    </lineage>
</organism>
<reference evidence="1 3" key="1">
    <citation type="journal article" date="2011" name="Nature">
        <title>The Medicago genome provides insight into the evolution of rhizobial symbioses.</title>
        <authorList>
            <person name="Young N.D."/>
            <person name="Debelle F."/>
            <person name="Oldroyd G.E."/>
            <person name="Geurts R."/>
            <person name="Cannon S.B."/>
            <person name="Udvardi M.K."/>
            <person name="Benedito V.A."/>
            <person name="Mayer K.F."/>
            <person name="Gouzy J."/>
            <person name="Schoof H."/>
            <person name="Van de Peer Y."/>
            <person name="Proost S."/>
            <person name="Cook D.R."/>
            <person name="Meyers B.C."/>
            <person name="Spannagl M."/>
            <person name="Cheung F."/>
            <person name="De Mita S."/>
            <person name="Krishnakumar V."/>
            <person name="Gundlach H."/>
            <person name="Zhou S."/>
            <person name="Mudge J."/>
            <person name="Bharti A.K."/>
            <person name="Murray J.D."/>
            <person name="Naoumkina M.A."/>
            <person name="Rosen B."/>
            <person name="Silverstein K.A."/>
            <person name="Tang H."/>
            <person name="Rombauts S."/>
            <person name="Zhao P.X."/>
            <person name="Zhou P."/>
            <person name="Barbe V."/>
            <person name="Bardou P."/>
            <person name="Bechner M."/>
            <person name="Bellec A."/>
            <person name="Berger A."/>
            <person name="Berges H."/>
            <person name="Bidwell S."/>
            <person name="Bisseling T."/>
            <person name="Choisne N."/>
            <person name="Couloux A."/>
            <person name="Denny R."/>
            <person name="Deshpande S."/>
            <person name="Dai X."/>
            <person name="Doyle J.J."/>
            <person name="Dudez A.M."/>
            <person name="Farmer A.D."/>
            <person name="Fouteau S."/>
            <person name="Franken C."/>
            <person name="Gibelin C."/>
            <person name="Gish J."/>
            <person name="Goldstein S."/>
            <person name="Gonzalez A.J."/>
            <person name="Green P.J."/>
            <person name="Hallab A."/>
            <person name="Hartog M."/>
            <person name="Hua A."/>
            <person name="Humphray S.J."/>
            <person name="Jeong D.H."/>
            <person name="Jing Y."/>
            <person name="Jocker A."/>
            <person name="Kenton S.M."/>
            <person name="Kim D.J."/>
            <person name="Klee K."/>
            <person name="Lai H."/>
            <person name="Lang C."/>
            <person name="Lin S."/>
            <person name="Macmil S.L."/>
            <person name="Magdelenat G."/>
            <person name="Matthews L."/>
            <person name="McCorrison J."/>
            <person name="Monaghan E.L."/>
            <person name="Mun J.H."/>
            <person name="Najar F.Z."/>
            <person name="Nicholson C."/>
            <person name="Noirot C."/>
            <person name="O'Bleness M."/>
            <person name="Paule C.R."/>
            <person name="Poulain J."/>
            <person name="Prion F."/>
            <person name="Qin B."/>
            <person name="Qu C."/>
            <person name="Retzel E.F."/>
            <person name="Riddle C."/>
            <person name="Sallet E."/>
            <person name="Samain S."/>
            <person name="Samson N."/>
            <person name="Sanders I."/>
            <person name="Saurat O."/>
            <person name="Scarpelli C."/>
            <person name="Schiex T."/>
            <person name="Segurens B."/>
            <person name="Severin A.J."/>
            <person name="Sherrier D.J."/>
            <person name="Shi R."/>
            <person name="Sims S."/>
            <person name="Singer S.R."/>
            <person name="Sinharoy S."/>
            <person name="Sterck L."/>
            <person name="Viollet A."/>
            <person name="Wang B.B."/>
            <person name="Wang K."/>
            <person name="Wang M."/>
            <person name="Wang X."/>
            <person name="Warfsmann J."/>
            <person name="Weissenbach J."/>
            <person name="White D.D."/>
            <person name="White J.D."/>
            <person name="Wiley G.B."/>
            <person name="Wincker P."/>
            <person name="Xing Y."/>
            <person name="Yang L."/>
            <person name="Yao Z."/>
            <person name="Ying F."/>
            <person name="Zhai J."/>
            <person name="Zhou L."/>
            <person name="Zuber A."/>
            <person name="Denarie J."/>
            <person name="Dixon R.A."/>
            <person name="May G.D."/>
            <person name="Schwartz D.C."/>
            <person name="Rogers J."/>
            <person name="Quetier F."/>
            <person name="Town C.D."/>
            <person name="Roe B.A."/>
        </authorList>
    </citation>
    <scope>NUCLEOTIDE SEQUENCE [LARGE SCALE GENOMIC DNA]</scope>
    <source>
        <strain evidence="1">A17</strain>
        <strain evidence="2 3">cv. Jemalong A17</strain>
    </source>
</reference>
<name>G7I6Y5_MEDTR</name>
<protein>
    <submittedName>
        <fullName evidence="1">Aberrant root formation protein, putative</fullName>
    </submittedName>
</protein>
<dbReference type="PANTHER" id="PTHR15430:SF1">
    <property type="entry name" value="GLOMULIN"/>
    <property type="match status" value="1"/>
</dbReference>